<name>A0AA39V5W0_9LECA</name>
<feature type="region of interest" description="Disordered" evidence="2">
    <location>
        <begin position="479"/>
        <end position="553"/>
    </location>
</feature>
<feature type="compositionally biased region" description="Polar residues" evidence="2">
    <location>
        <begin position="524"/>
        <end position="543"/>
    </location>
</feature>
<evidence type="ECO:0000259" key="3">
    <source>
        <dbReference type="Pfam" id="PF24883"/>
    </source>
</evidence>
<feature type="compositionally biased region" description="Low complexity" evidence="2">
    <location>
        <begin position="127"/>
        <end position="137"/>
    </location>
</feature>
<dbReference type="Pfam" id="PF24883">
    <property type="entry name" value="NPHP3_N"/>
    <property type="match status" value="1"/>
</dbReference>
<keyword evidence="1" id="KW-0677">Repeat</keyword>
<evidence type="ECO:0000313" key="4">
    <source>
        <dbReference type="EMBL" id="KAK0513104.1"/>
    </source>
</evidence>
<comment type="caution">
    <text evidence="4">The sequence shown here is derived from an EMBL/GenBank/DDBJ whole genome shotgun (WGS) entry which is preliminary data.</text>
</comment>
<keyword evidence="5" id="KW-1185">Reference proteome</keyword>
<dbReference type="AlphaFoldDB" id="A0AA39V5W0"/>
<feature type="domain" description="Nephrocystin 3-like N-terminal" evidence="3">
    <location>
        <begin position="239"/>
        <end position="418"/>
    </location>
</feature>
<feature type="region of interest" description="Disordered" evidence="2">
    <location>
        <begin position="1"/>
        <end position="174"/>
    </location>
</feature>
<dbReference type="Proteomes" id="UP001166286">
    <property type="component" value="Unassembled WGS sequence"/>
</dbReference>
<evidence type="ECO:0000313" key="5">
    <source>
        <dbReference type="Proteomes" id="UP001166286"/>
    </source>
</evidence>
<dbReference type="InterPro" id="IPR056884">
    <property type="entry name" value="NPHP3-like_N"/>
</dbReference>
<protein>
    <recommendedName>
        <fullName evidence="3">Nephrocystin 3-like N-terminal domain-containing protein</fullName>
    </recommendedName>
</protein>
<feature type="compositionally biased region" description="Polar residues" evidence="2">
    <location>
        <begin position="488"/>
        <end position="506"/>
    </location>
</feature>
<gene>
    <name evidence="4" type="ORF">JMJ35_004090</name>
</gene>
<dbReference type="EMBL" id="JAFEKC020000008">
    <property type="protein sequence ID" value="KAK0513104.1"/>
    <property type="molecule type" value="Genomic_DNA"/>
</dbReference>
<feature type="compositionally biased region" description="Polar residues" evidence="2">
    <location>
        <begin position="69"/>
        <end position="84"/>
    </location>
</feature>
<accession>A0AA39V5W0</accession>
<proteinExistence type="predicted"/>
<feature type="compositionally biased region" description="Polar residues" evidence="2">
    <location>
        <begin position="152"/>
        <end position="174"/>
    </location>
</feature>
<evidence type="ECO:0000256" key="1">
    <source>
        <dbReference type="ARBA" id="ARBA00022737"/>
    </source>
</evidence>
<organism evidence="4 5">
    <name type="scientific">Cladonia borealis</name>
    <dbReference type="NCBI Taxonomy" id="184061"/>
    <lineage>
        <taxon>Eukaryota</taxon>
        <taxon>Fungi</taxon>
        <taxon>Dikarya</taxon>
        <taxon>Ascomycota</taxon>
        <taxon>Pezizomycotina</taxon>
        <taxon>Lecanoromycetes</taxon>
        <taxon>OSLEUM clade</taxon>
        <taxon>Lecanoromycetidae</taxon>
        <taxon>Lecanorales</taxon>
        <taxon>Lecanorineae</taxon>
        <taxon>Cladoniaceae</taxon>
        <taxon>Cladonia</taxon>
    </lineage>
</organism>
<evidence type="ECO:0000256" key="2">
    <source>
        <dbReference type="SAM" id="MobiDB-lite"/>
    </source>
</evidence>
<sequence>MGNVVSYSASFRRKPSPEHEQADRCPSASKSDPRESSCRPWTLRLKTTPRPFRLGNRAKIKQEERKRATQQSKLVAWESQTTRQLAYPKSPTPGKGKEASLTPKMTISRGKRSNSSDNVRTAREQSVRTSRSQQTSPTRDRSLDATCGQADRASSNSVSTANQVRQNATTNSQQASQFENIISGCIARDSAFMTNNIILDYSEKSWKCIQDLKVTSPFQDRAKIVSDHSKECEKHLRKVCEHESYKRWRDEDEITLLWIHTRTKQTFFKSRDFRTGDQKRIVAAAVAEELRRSMVARDSALSRKSALSYMFCENKLNDTATILRGLMWLLTRTQRSLTAYLEETYKEEGDRMYTDEHAKRTLSGIFSRWLKDTNASRVYLVVGAIDECYMERKDILNFLDLIITCCKDLPKVKWLITSDWDDIYINYYIKPRLDGHRTSFETIHLNERSKMKEPREGRASDAIPGENVEKYVGEFFKGAAGDKKNETPEVSSQGNGTNPKRATGSNIPDDDTPPLPPSPPLKSGESTPIPQQGEQGNLNTLNDSSKRGGCVFQ</sequence>
<reference evidence="4" key="1">
    <citation type="submission" date="2023-03" db="EMBL/GenBank/DDBJ databases">
        <title>Complete genome of Cladonia borealis.</title>
        <authorList>
            <person name="Park H."/>
        </authorList>
    </citation>
    <scope>NUCLEOTIDE SEQUENCE</scope>
    <source>
        <strain evidence="4">ANT050790</strain>
    </source>
</reference>